<dbReference type="AlphaFoldDB" id="M0JDS0"/>
<evidence type="ECO:0000313" key="2">
    <source>
        <dbReference type="Proteomes" id="UP000011659"/>
    </source>
</evidence>
<dbReference type="EMBL" id="AOLR01000073">
    <property type="protein sequence ID" value="EMA07292.1"/>
    <property type="molecule type" value="Genomic_DNA"/>
</dbReference>
<dbReference type="Proteomes" id="UP000011659">
    <property type="component" value="Unassembled WGS sequence"/>
</dbReference>
<proteinExistence type="predicted"/>
<gene>
    <name evidence="1" type="ORF">C436_21480</name>
</gene>
<protein>
    <submittedName>
        <fullName evidence="1">ISH11 transposase</fullName>
    </submittedName>
</protein>
<name>M0JDS0_9EURY</name>
<accession>M0JDS0</accession>
<evidence type="ECO:0000313" key="1">
    <source>
        <dbReference type="EMBL" id="EMA07292.1"/>
    </source>
</evidence>
<dbReference type="PATRIC" id="fig|662476.7.peg.4263"/>
<comment type="caution">
    <text evidence="1">The sequence shown here is derived from an EMBL/GenBank/DDBJ whole genome shotgun (WGS) entry which is preliminary data.</text>
</comment>
<organism evidence="1 2">
    <name type="scientific">Haloarcula marismortui ATCC 33800</name>
    <dbReference type="NCBI Taxonomy" id="662476"/>
    <lineage>
        <taxon>Archaea</taxon>
        <taxon>Methanobacteriati</taxon>
        <taxon>Methanobacteriota</taxon>
        <taxon>Stenosarchaea group</taxon>
        <taxon>Halobacteria</taxon>
        <taxon>Halobacteriales</taxon>
        <taxon>Haloarculaceae</taxon>
        <taxon>Haloarcula</taxon>
    </lineage>
</organism>
<sequence>MSSASLQGDPSVESFFNVAETETLALFEHPSSEFLEEVDVFAPAETGRTRDHETPEMMRGFLHCYYHDIYGIRPVERELRNTVVWLSCGFDRPPSRDTADRFLTDLEHVVDNVFDRLDLLSVLHEAG</sequence>
<keyword evidence="2" id="KW-1185">Reference proteome</keyword>
<reference evidence="1 2" key="1">
    <citation type="journal article" date="2014" name="PLoS Genet.">
        <title>Phylogenetically driven sequencing of extremely halophilic archaea reveals strategies for static and dynamic osmo-response.</title>
        <authorList>
            <person name="Becker E.A."/>
            <person name="Seitzer P.M."/>
            <person name="Tritt A."/>
            <person name="Larsen D."/>
            <person name="Krusor M."/>
            <person name="Yao A.I."/>
            <person name="Wu D."/>
            <person name="Madern D."/>
            <person name="Eisen J.A."/>
            <person name="Darling A.E."/>
            <person name="Facciotti M.T."/>
        </authorList>
    </citation>
    <scope>NUCLEOTIDE SEQUENCE [LARGE SCALE GENOMIC DNA]</scope>
    <source>
        <strain evidence="1 2">ATCC 33800</strain>
    </source>
</reference>